<accession>A0A6G9CT04</accession>
<comment type="cofactor">
    <cofactor evidence="8">
        <name>Mg(2+)</name>
        <dbReference type="ChEBI" id="CHEBI:18420"/>
    </cofactor>
    <cofactor evidence="8">
        <name>Mn(2+)</name>
        <dbReference type="ChEBI" id="CHEBI:29035"/>
    </cofactor>
</comment>
<comment type="catalytic activity">
    <reaction evidence="8">
        <text>L-seryl-[protein] + UTP = O-(5'-uridylyl)-L-seryl-[protein] + diphosphate</text>
        <dbReference type="Rhea" id="RHEA:64604"/>
        <dbReference type="Rhea" id="RHEA-COMP:9863"/>
        <dbReference type="Rhea" id="RHEA-COMP:16635"/>
        <dbReference type="ChEBI" id="CHEBI:29999"/>
        <dbReference type="ChEBI" id="CHEBI:33019"/>
        <dbReference type="ChEBI" id="CHEBI:46398"/>
        <dbReference type="ChEBI" id="CHEBI:156051"/>
    </reaction>
</comment>
<dbReference type="EC" id="2.7.7.-" evidence="8"/>
<sequence length="502" mass="53104">MAAFQESTAETVTIVAGLESTFADELGALTVPWQGAAAPDPQLLVVNEQLAASLRLDVAALRSVDGIGVLSGSTVPVGATPVAMAYAGHQFGGYAPILGDGRALLLGELVSSAGQRVDLHLKGSGRTPFSRGGDGYAVVGPMLREYLVSEAMNALGVPTTRALSVVATGRDVRRNGAEPGAVLARIASSHLRVGTFEFAAPAGRGLAAAHRLRDRPALPGADRTSVNGYTQSLSEVPRGGRRGAGVTGGEVDAHRFRARVMNTDNTTISGETIDYGPCAFLDAFDPAAVFSSIDHGGRYAFGNQPAVLKWNLVRLAETLLPLIDSAPDNAISAASAILETFDERYEGHYAAGLAAKIGLAQPFVDRALVDDLLTLLAEHGADWTGSFRALADELRGNSAPLDQLVPREHIAPWLQRWQGALTENGQGAAETASAMDRVNPLYIPRNHRLDAALRAATDGDLAPFEKLLEVVTHPFDRRDEWADYTEAAPRSFSETFQTFCGT</sequence>
<dbReference type="Pfam" id="PF02696">
    <property type="entry name" value="SelO"/>
    <property type="match status" value="2"/>
</dbReference>
<feature type="binding site" evidence="8">
    <location>
        <position position="134"/>
    </location>
    <ligand>
        <name>ATP</name>
        <dbReference type="ChEBI" id="CHEBI:30616"/>
    </ligand>
</feature>
<dbReference type="GO" id="GO:0070733">
    <property type="term" value="F:AMPylase activity"/>
    <property type="evidence" value="ECO:0007669"/>
    <property type="project" value="UniProtKB-EC"/>
</dbReference>
<feature type="binding site" evidence="8">
    <location>
        <position position="192"/>
    </location>
    <ligand>
        <name>ATP</name>
        <dbReference type="ChEBI" id="CHEBI:30616"/>
    </ligand>
</feature>
<keyword evidence="8" id="KW-0464">Manganese</keyword>
<feature type="binding site" evidence="8">
    <location>
        <position position="265"/>
    </location>
    <ligand>
        <name>Mg(2+)</name>
        <dbReference type="ChEBI" id="CHEBI:18420"/>
    </ligand>
</feature>
<dbReference type="PANTHER" id="PTHR32057:SF14">
    <property type="entry name" value="PROTEIN ADENYLYLTRANSFERASE SELO, MITOCHONDRIAL"/>
    <property type="match status" value="1"/>
</dbReference>
<evidence type="ECO:0000256" key="9">
    <source>
        <dbReference type="SAM" id="MobiDB-lite"/>
    </source>
</evidence>
<evidence type="ECO:0000256" key="3">
    <source>
        <dbReference type="ARBA" id="ARBA00022695"/>
    </source>
</evidence>
<protein>
    <recommendedName>
        <fullName evidence="8">Protein nucleotidyltransferase YdiU</fullName>
        <ecNumber evidence="8">2.7.7.-</ecNumber>
    </recommendedName>
    <alternativeName>
        <fullName evidence="8">Protein adenylyltransferase YdiU</fullName>
        <ecNumber evidence="8">2.7.7.108</ecNumber>
    </alternativeName>
    <alternativeName>
        <fullName evidence="8">Protein uridylyltransferase YdiU</fullName>
        <ecNumber evidence="8">2.7.7.-</ecNumber>
    </alternativeName>
</protein>
<reference evidence="10 11" key="1">
    <citation type="submission" date="2020-03" db="EMBL/GenBank/DDBJ databases">
        <title>Screen low temperature-resistant strains for efficient degradation of petroleum hydrocarbons under the low temperature.</title>
        <authorList>
            <person name="Wang Y."/>
            <person name="Chen J."/>
        </authorList>
    </citation>
    <scope>NUCLEOTIDE SEQUENCE [LARGE SCALE GENOMIC DNA]</scope>
    <source>
        <strain evidence="10 11">KB1</strain>
    </source>
</reference>
<evidence type="ECO:0000256" key="5">
    <source>
        <dbReference type="ARBA" id="ARBA00022741"/>
    </source>
</evidence>
<comment type="catalytic activity">
    <reaction evidence="8">
        <text>L-threonyl-[protein] + ATP = 3-O-(5'-adenylyl)-L-threonyl-[protein] + diphosphate</text>
        <dbReference type="Rhea" id="RHEA:54292"/>
        <dbReference type="Rhea" id="RHEA-COMP:11060"/>
        <dbReference type="Rhea" id="RHEA-COMP:13847"/>
        <dbReference type="ChEBI" id="CHEBI:30013"/>
        <dbReference type="ChEBI" id="CHEBI:30616"/>
        <dbReference type="ChEBI" id="CHEBI:33019"/>
        <dbReference type="ChEBI" id="CHEBI:138113"/>
        <dbReference type="EC" id="2.7.7.108"/>
    </reaction>
</comment>
<feature type="region of interest" description="Disordered" evidence="9">
    <location>
        <begin position="217"/>
        <end position="248"/>
    </location>
</feature>
<dbReference type="Proteomes" id="UP000502345">
    <property type="component" value="Chromosome"/>
</dbReference>
<evidence type="ECO:0000256" key="7">
    <source>
        <dbReference type="ARBA" id="ARBA00022842"/>
    </source>
</evidence>
<keyword evidence="4 8" id="KW-0479">Metal-binding</keyword>
<comment type="catalytic activity">
    <reaction evidence="8">
        <text>L-seryl-[protein] + ATP = 3-O-(5'-adenylyl)-L-seryl-[protein] + diphosphate</text>
        <dbReference type="Rhea" id="RHEA:58120"/>
        <dbReference type="Rhea" id="RHEA-COMP:9863"/>
        <dbReference type="Rhea" id="RHEA-COMP:15073"/>
        <dbReference type="ChEBI" id="CHEBI:29999"/>
        <dbReference type="ChEBI" id="CHEBI:30616"/>
        <dbReference type="ChEBI" id="CHEBI:33019"/>
        <dbReference type="ChEBI" id="CHEBI:142516"/>
        <dbReference type="EC" id="2.7.7.108"/>
    </reaction>
</comment>
<dbReference type="GO" id="GO:0030145">
    <property type="term" value="F:manganese ion binding"/>
    <property type="evidence" value="ECO:0007669"/>
    <property type="project" value="UniProtKB-UniRule"/>
</dbReference>
<comment type="similarity">
    <text evidence="1 8">Belongs to the SELO family.</text>
</comment>
<dbReference type="PANTHER" id="PTHR32057">
    <property type="entry name" value="PROTEIN ADENYLYLTRANSFERASE SELO, MITOCHONDRIAL"/>
    <property type="match status" value="1"/>
</dbReference>
<keyword evidence="3 8" id="KW-0548">Nucleotidyltransferase</keyword>
<dbReference type="EMBL" id="CP050124">
    <property type="protein sequence ID" value="QIP40009.1"/>
    <property type="molecule type" value="Genomic_DNA"/>
</dbReference>
<feature type="binding site" evidence="8">
    <location>
        <position position="101"/>
    </location>
    <ligand>
        <name>ATP</name>
        <dbReference type="ChEBI" id="CHEBI:30616"/>
    </ligand>
</feature>
<gene>
    <name evidence="8" type="primary">ydiU</name>
    <name evidence="8" type="synonym">selO</name>
    <name evidence="10" type="ORF">G9444_2765</name>
</gene>
<dbReference type="InterPro" id="IPR003846">
    <property type="entry name" value="SelO"/>
</dbReference>
<evidence type="ECO:0000256" key="8">
    <source>
        <dbReference type="HAMAP-Rule" id="MF_00692"/>
    </source>
</evidence>
<comment type="catalytic activity">
    <reaction evidence="8">
        <text>L-histidyl-[protein] + UTP = N(tele)-(5'-uridylyl)-L-histidyl-[protein] + diphosphate</text>
        <dbReference type="Rhea" id="RHEA:83891"/>
        <dbReference type="Rhea" id="RHEA-COMP:9745"/>
        <dbReference type="Rhea" id="RHEA-COMP:20239"/>
        <dbReference type="ChEBI" id="CHEBI:29979"/>
        <dbReference type="ChEBI" id="CHEBI:33019"/>
        <dbReference type="ChEBI" id="CHEBI:46398"/>
        <dbReference type="ChEBI" id="CHEBI:233474"/>
    </reaction>
</comment>
<evidence type="ECO:0000256" key="1">
    <source>
        <dbReference type="ARBA" id="ARBA00009747"/>
    </source>
</evidence>
<dbReference type="HAMAP" id="MF_00692">
    <property type="entry name" value="SelO"/>
    <property type="match status" value="1"/>
</dbReference>
<dbReference type="EC" id="2.7.7.108" evidence="8"/>
<evidence type="ECO:0000313" key="10">
    <source>
        <dbReference type="EMBL" id="QIP40009.1"/>
    </source>
</evidence>
<feature type="compositionally biased region" description="Polar residues" evidence="9">
    <location>
        <begin position="224"/>
        <end position="234"/>
    </location>
</feature>
<comment type="catalytic activity">
    <reaction evidence="8">
        <text>L-tyrosyl-[protein] + UTP = O-(5'-uridylyl)-L-tyrosyl-[protein] + diphosphate</text>
        <dbReference type="Rhea" id="RHEA:83887"/>
        <dbReference type="Rhea" id="RHEA-COMP:10136"/>
        <dbReference type="Rhea" id="RHEA-COMP:20238"/>
        <dbReference type="ChEBI" id="CHEBI:33019"/>
        <dbReference type="ChEBI" id="CHEBI:46398"/>
        <dbReference type="ChEBI" id="CHEBI:46858"/>
        <dbReference type="ChEBI" id="CHEBI:90602"/>
    </reaction>
</comment>
<feature type="binding site" evidence="8">
    <location>
        <position position="135"/>
    </location>
    <ligand>
        <name>ATP</name>
        <dbReference type="ChEBI" id="CHEBI:30616"/>
    </ligand>
</feature>
<evidence type="ECO:0000256" key="2">
    <source>
        <dbReference type="ARBA" id="ARBA00022679"/>
    </source>
</evidence>
<feature type="binding site" evidence="8">
    <location>
        <position position="274"/>
    </location>
    <ligand>
        <name>Mg(2+)</name>
        <dbReference type="ChEBI" id="CHEBI:18420"/>
    </ligand>
</feature>
<keyword evidence="5 8" id="KW-0547">Nucleotide-binding</keyword>
<feature type="binding site" evidence="8">
    <location>
        <position position="185"/>
    </location>
    <ligand>
        <name>ATP</name>
        <dbReference type="ChEBI" id="CHEBI:30616"/>
    </ligand>
</feature>
<feature type="binding site" evidence="8">
    <location>
        <position position="122"/>
    </location>
    <ligand>
        <name>ATP</name>
        <dbReference type="ChEBI" id="CHEBI:30616"/>
    </ligand>
</feature>
<evidence type="ECO:0000313" key="11">
    <source>
        <dbReference type="Proteomes" id="UP000502345"/>
    </source>
</evidence>
<feature type="binding site" evidence="8">
    <location>
        <position position="274"/>
    </location>
    <ligand>
        <name>ATP</name>
        <dbReference type="ChEBI" id="CHEBI:30616"/>
    </ligand>
</feature>
<feature type="binding site" evidence="8">
    <location>
        <position position="102"/>
    </location>
    <ligand>
        <name>ATP</name>
        <dbReference type="ChEBI" id="CHEBI:30616"/>
    </ligand>
</feature>
<evidence type="ECO:0000256" key="4">
    <source>
        <dbReference type="ARBA" id="ARBA00022723"/>
    </source>
</evidence>
<keyword evidence="6 8" id="KW-0067">ATP-binding</keyword>
<feature type="active site" description="Proton acceptor" evidence="8">
    <location>
        <position position="264"/>
    </location>
</feature>
<name>A0A6G9CT04_RHOER</name>
<evidence type="ECO:0000256" key="6">
    <source>
        <dbReference type="ARBA" id="ARBA00022840"/>
    </source>
</evidence>
<feature type="binding site" evidence="8">
    <location>
        <position position="99"/>
    </location>
    <ligand>
        <name>ATP</name>
        <dbReference type="ChEBI" id="CHEBI:30616"/>
    </ligand>
</feature>
<proteinExistence type="inferred from homology"/>
<dbReference type="GO" id="GO:0005524">
    <property type="term" value="F:ATP binding"/>
    <property type="evidence" value="ECO:0007669"/>
    <property type="project" value="UniProtKB-UniRule"/>
</dbReference>
<dbReference type="GO" id="GO:0000287">
    <property type="term" value="F:magnesium ion binding"/>
    <property type="evidence" value="ECO:0007669"/>
    <property type="project" value="UniProtKB-UniRule"/>
</dbReference>
<comment type="function">
    <text evidence="8">Nucleotidyltransferase involved in the post-translational modification of proteins. It can catalyze the addition of adenosine monophosphate (AMP) or uridine monophosphate (UMP) to a protein, resulting in modifications known as AMPylation and UMPylation.</text>
</comment>
<keyword evidence="7 8" id="KW-0460">Magnesium</keyword>
<dbReference type="AlphaFoldDB" id="A0A6G9CT04"/>
<keyword evidence="2 8" id="KW-0808">Transferase</keyword>
<organism evidence="10 11">
    <name type="scientific">Rhodococcus erythropolis</name>
    <name type="common">Arthrobacter picolinophilus</name>
    <dbReference type="NCBI Taxonomy" id="1833"/>
    <lineage>
        <taxon>Bacteria</taxon>
        <taxon>Bacillati</taxon>
        <taxon>Actinomycetota</taxon>
        <taxon>Actinomycetes</taxon>
        <taxon>Mycobacteriales</taxon>
        <taxon>Nocardiaceae</taxon>
        <taxon>Rhodococcus</taxon>
        <taxon>Rhodococcus erythropolis group</taxon>
    </lineage>
</organism>
<comment type="catalytic activity">
    <reaction evidence="8">
        <text>L-tyrosyl-[protein] + ATP = O-(5'-adenylyl)-L-tyrosyl-[protein] + diphosphate</text>
        <dbReference type="Rhea" id="RHEA:54288"/>
        <dbReference type="Rhea" id="RHEA-COMP:10136"/>
        <dbReference type="Rhea" id="RHEA-COMP:13846"/>
        <dbReference type="ChEBI" id="CHEBI:30616"/>
        <dbReference type="ChEBI" id="CHEBI:33019"/>
        <dbReference type="ChEBI" id="CHEBI:46858"/>
        <dbReference type="ChEBI" id="CHEBI:83624"/>
        <dbReference type="EC" id="2.7.7.108"/>
    </reaction>
</comment>